<feature type="compositionally biased region" description="Acidic residues" evidence="1">
    <location>
        <begin position="601"/>
        <end position="614"/>
    </location>
</feature>
<feature type="region of interest" description="Disordered" evidence="1">
    <location>
        <begin position="288"/>
        <end position="314"/>
    </location>
</feature>
<dbReference type="GeneID" id="92071333"/>
<accession>A0ABR1QZ94</accession>
<keyword evidence="3" id="KW-1185">Reference proteome</keyword>
<feature type="region of interest" description="Disordered" evidence="1">
    <location>
        <begin position="1"/>
        <end position="39"/>
    </location>
</feature>
<feature type="region of interest" description="Disordered" evidence="1">
    <location>
        <begin position="371"/>
        <end position="461"/>
    </location>
</feature>
<sequence>MGRLGPLTSQALGRSPYDDVVMGTGEADPREPPRQYDEKGRVVNPETKSVIKSMIRAHNEVMHVIGVAEPDDPSASGFAETKDTASSLVQDQLEYENSVAQALIPAGRLLADIGTWALEGVRQRSLVYKPYCHTEFTRLWQFELSRRTNSQMTLVGLQAYLPARALEYYFKYEAAFVRSKPWLVSGLVWCNFHLEIFNILQRLDLIPSSTWLPSPMFFVPFSSASPFVAPPRMETINASSVTAWAGQLAVNLAPYAGYYLMKRLISRLDLGTTMFRLLPRPHNNGFLLRASDLRAPPPRPPQESHNPHIPESPTLGAADREIRHVRNPSQDAATLQALEGDNNTAAAAATATATAEQGIAVGALRRHSTFSNRGANANSANGTATATGGGGGGSGEQDYGTDEEDTDMINPTLISFDVDTSETTEPPAGVWSAELRPSYSNNGGGQPSGGGAANHDNRSSWASSGSASLDKKFYMVTPLTLLPTTLAADNLCRFLVNVACSPIEALILRAMARGFVQTGRALPQLSLFSSSSAATATTAAAGMDQLLLPLNLHDFWSFRRTGSALALNFLQLLVSAEIWTFMTVVSQSFHVSEEVWREMREEEEAEEAEEEEAAAAERERARQRDNERERERELEFQRMVDREAREMREALARRTAERRAVAAAADEEERMPRRNGVEEQEQEPPAI</sequence>
<gene>
    <name evidence="2" type="ORF">PG986_002049</name>
</gene>
<dbReference type="Proteomes" id="UP001391051">
    <property type="component" value="Unassembled WGS sequence"/>
</dbReference>
<feature type="compositionally biased region" description="Low complexity" evidence="1">
    <location>
        <begin position="374"/>
        <end position="386"/>
    </location>
</feature>
<feature type="region of interest" description="Disordered" evidence="1">
    <location>
        <begin position="651"/>
        <end position="687"/>
    </location>
</feature>
<comment type="caution">
    <text evidence="2">The sequence shown here is derived from an EMBL/GenBank/DDBJ whole genome shotgun (WGS) entry which is preliminary data.</text>
</comment>
<feature type="compositionally biased region" description="Basic and acidic residues" evidence="1">
    <location>
        <begin position="651"/>
        <end position="660"/>
    </location>
</feature>
<dbReference type="RefSeq" id="XP_066707164.1">
    <property type="nucleotide sequence ID" value="XM_066838271.1"/>
</dbReference>
<feature type="compositionally biased region" description="Acidic residues" evidence="1">
    <location>
        <begin position="678"/>
        <end position="687"/>
    </location>
</feature>
<name>A0ABR1QZ94_9PEZI</name>
<feature type="compositionally biased region" description="Basic and acidic residues" evidence="1">
    <location>
        <begin position="27"/>
        <end position="39"/>
    </location>
</feature>
<reference evidence="2 3" key="1">
    <citation type="submission" date="2023-01" db="EMBL/GenBank/DDBJ databases">
        <title>Analysis of 21 Apiospora genomes using comparative genomics revels a genus with tremendous synthesis potential of carbohydrate active enzymes and secondary metabolites.</title>
        <authorList>
            <person name="Sorensen T."/>
        </authorList>
    </citation>
    <scope>NUCLEOTIDE SEQUENCE [LARGE SCALE GENOMIC DNA]</scope>
    <source>
        <strain evidence="2 3">CBS 24483</strain>
    </source>
</reference>
<evidence type="ECO:0000313" key="2">
    <source>
        <dbReference type="EMBL" id="KAK7967772.1"/>
    </source>
</evidence>
<feature type="region of interest" description="Disordered" evidence="1">
    <location>
        <begin position="600"/>
        <end position="639"/>
    </location>
</feature>
<feature type="compositionally biased region" description="Basic and acidic residues" evidence="1">
    <location>
        <begin position="615"/>
        <end position="639"/>
    </location>
</feature>
<dbReference type="EMBL" id="JAQQWE010000001">
    <property type="protein sequence ID" value="KAK7967772.1"/>
    <property type="molecule type" value="Genomic_DNA"/>
</dbReference>
<feature type="compositionally biased region" description="Gly residues" evidence="1">
    <location>
        <begin position="442"/>
        <end position="452"/>
    </location>
</feature>
<proteinExistence type="predicted"/>
<protein>
    <submittedName>
        <fullName evidence="2">Uncharacterized protein</fullName>
    </submittedName>
</protein>
<evidence type="ECO:0000256" key="1">
    <source>
        <dbReference type="SAM" id="MobiDB-lite"/>
    </source>
</evidence>
<organism evidence="2 3">
    <name type="scientific">Apiospora aurea</name>
    <dbReference type="NCBI Taxonomy" id="335848"/>
    <lineage>
        <taxon>Eukaryota</taxon>
        <taxon>Fungi</taxon>
        <taxon>Dikarya</taxon>
        <taxon>Ascomycota</taxon>
        <taxon>Pezizomycotina</taxon>
        <taxon>Sordariomycetes</taxon>
        <taxon>Xylariomycetidae</taxon>
        <taxon>Amphisphaeriales</taxon>
        <taxon>Apiosporaceae</taxon>
        <taxon>Apiospora</taxon>
    </lineage>
</organism>
<evidence type="ECO:0000313" key="3">
    <source>
        <dbReference type="Proteomes" id="UP001391051"/>
    </source>
</evidence>